<protein>
    <submittedName>
        <fullName evidence="3">Metal ion binding</fullName>
    </submittedName>
</protein>
<evidence type="ECO:0000256" key="1">
    <source>
        <dbReference type="SAM" id="Coils"/>
    </source>
</evidence>
<dbReference type="AlphaFoldDB" id="A0A162VFA1"/>
<feature type="region of interest" description="Disordered" evidence="2">
    <location>
        <begin position="687"/>
        <end position="741"/>
    </location>
</feature>
<accession>A0A162VFA1</accession>
<dbReference type="EMBL" id="JYNV01000332">
    <property type="protein sequence ID" value="KZM18423.1"/>
    <property type="molecule type" value="Genomic_DNA"/>
</dbReference>
<reference evidence="3 4" key="1">
    <citation type="journal article" date="2016" name="Sci. Rep.">
        <title>Draft genome sequencing and secretome analysis of fungal phytopathogen Ascochyta rabiei provides insight into the necrotrophic effector repertoire.</title>
        <authorList>
            <person name="Verma S."/>
            <person name="Gazara R.K."/>
            <person name="Nizam S."/>
            <person name="Parween S."/>
            <person name="Chattopadhyay D."/>
            <person name="Verma P.K."/>
        </authorList>
    </citation>
    <scope>NUCLEOTIDE SEQUENCE [LARGE SCALE GENOMIC DNA]</scope>
    <source>
        <strain evidence="3 4">ArDII</strain>
    </source>
</reference>
<evidence type="ECO:0000313" key="4">
    <source>
        <dbReference type="Proteomes" id="UP000076837"/>
    </source>
</evidence>
<feature type="region of interest" description="Disordered" evidence="2">
    <location>
        <begin position="469"/>
        <end position="503"/>
    </location>
</feature>
<name>A0A162VFA1_DIDRA</name>
<comment type="caution">
    <text evidence="3">The sequence shown here is derived from an EMBL/GenBank/DDBJ whole genome shotgun (WGS) entry which is preliminary data.</text>
</comment>
<feature type="compositionally biased region" description="Low complexity" evidence="2">
    <location>
        <begin position="330"/>
        <end position="339"/>
    </location>
</feature>
<feature type="compositionally biased region" description="Polar residues" evidence="2">
    <location>
        <begin position="724"/>
        <end position="739"/>
    </location>
</feature>
<proteinExistence type="predicted"/>
<gene>
    <name evidence="3" type="ORF">ST47_g10437</name>
</gene>
<feature type="compositionally biased region" description="Basic and acidic residues" evidence="2">
    <location>
        <begin position="294"/>
        <end position="304"/>
    </location>
</feature>
<feature type="compositionally biased region" description="Polar residues" evidence="2">
    <location>
        <begin position="702"/>
        <end position="711"/>
    </location>
</feature>
<feature type="region of interest" description="Disordered" evidence="2">
    <location>
        <begin position="266"/>
        <end position="350"/>
    </location>
</feature>
<dbReference type="Proteomes" id="UP000076837">
    <property type="component" value="Unassembled WGS sequence"/>
</dbReference>
<keyword evidence="1" id="KW-0175">Coiled coil</keyword>
<sequence length="837" mass="93473">MSIAAAASTAAEALHFSNIPQSEGMEYLRCLNEKLTVEIEAAVQRAARRHKDMMHANRRAERAEQALIKEVRARHDDQVTATTLFCTYKDTINALELTITQAQRCGPSKEQFQALQAANDSLEAAIAEQRDRAVQLRKNAEETIRGLHAKIDAEELRIRTETARHYEERLTQAKKQLSEEFSQEVQAEAVPIRKLYQECKAENESLKQKLKQATHMLDWNRKCTQQKAAERVYLHSQSTSAFPPRQSPVPVKKTVNKRRKLDHVGNADMVTPDGQRGCRNLTKPYTSASTPKRRVQDASMKLEEPSLQLLTPTRQHMMPRQQKHSGLHTSPLQQSHQPQKQPPSLPPHLQDIPQAQQLFSSFIQQLNAQRVNNGHTELNPEEGLLVFNKWVAQRLSQQVPTLLSNNTAFQPVLQHSKFSPQPFDRKEDSMKGPEFPFLSLDTPPDPQTLTPLNTVSPSSDQNTALTQMQQSYPTNGQQQKQQQRCKYSQSMLSSPSMLGQGLSNTPPALPIGYNATSLVTFSNDTDLNYAAQLRVASAVEDMYFASQITAQPGDVGIYPSPEDPERAQDTDGVTVPANPPSWGSPASKDGDSVSDMSNTQLALDDFDSRVFGSDFGFRGYPITTGTPLPPFMQTNQQNSNYRIKQQNHFVYPQQFTGSQAINPALLFNDQAHFPVGSFIDKPSSYDACSPPLQRSKNEKPTPSHQNLSQDSPRYPPVSRKRSVTPLSNRSTPALSTRSTPAPAGPPLAVCLHCHGSWWNDSCDAAEPCQNCISSGKACQRPRCIDFTRGACNTLRCPRVHEGDMRYKNVVIKPKTLKRIGKRSEQKPSPSLLAYQQG</sequence>
<feature type="region of interest" description="Disordered" evidence="2">
    <location>
        <begin position="552"/>
        <end position="595"/>
    </location>
</feature>
<evidence type="ECO:0000313" key="3">
    <source>
        <dbReference type="EMBL" id="KZM18423.1"/>
    </source>
</evidence>
<feature type="compositionally biased region" description="Polar residues" evidence="2">
    <location>
        <begin position="484"/>
        <end position="503"/>
    </location>
</feature>
<keyword evidence="4" id="KW-1185">Reference proteome</keyword>
<feature type="coiled-coil region" evidence="1">
    <location>
        <begin position="112"/>
        <end position="216"/>
    </location>
</feature>
<organism evidence="3 4">
    <name type="scientific">Didymella rabiei</name>
    <name type="common">Chickpea ascochyta blight fungus</name>
    <name type="synonym">Mycosphaerella rabiei</name>
    <dbReference type="NCBI Taxonomy" id="5454"/>
    <lineage>
        <taxon>Eukaryota</taxon>
        <taxon>Fungi</taxon>
        <taxon>Dikarya</taxon>
        <taxon>Ascomycota</taxon>
        <taxon>Pezizomycotina</taxon>
        <taxon>Dothideomycetes</taxon>
        <taxon>Pleosporomycetidae</taxon>
        <taxon>Pleosporales</taxon>
        <taxon>Pleosporineae</taxon>
        <taxon>Didymellaceae</taxon>
        <taxon>Ascochyta</taxon>
    </lineage>
</organism>
<evidence type="ECO:0000256" key="2">
    <source>
        <dbReference type="SAM" id="MobiDB-lite"/>
    </source>
</evidence>